<accession>A0A1F8DR75</accession>
<reference evidence="3 4" key="1">
    <citation type="journal article" date="2016" name="Nat. Commun.">
        <title>Thousands of microbial genomes shed light on interconnected biogeochemical processes in an aquifer system.</title>
        <authorList>
            <person name="Anantharaman K."/>
            <person name="Brown C.T."/>
            <person name="Hug L.A."/>
            <person name="Sharon I."/>
            <person name="Castelle C.J."/>
            <person name="Probst A.J."/>
            <person name="Thomas B.C."/>
            <person name="Singh A."/>
            <person name="Wilkins M.J."/>
            <person name="Karaoz U."/>
            <person name="Brodie E.L."/>
            <person name="Williams K.H."/>
            <person name="Hubbard S.S."/>
            <person name="Banfield J.F."/>
        </authorList>
    </citation>
    <scope>NUCLEOTIDE SEQUENCE [LARGE SCALE GENOMIC DNA]</scope>
</reference>
<evidence type="ECO:0000256" key="2">
    <source>
        <dbReference type="SAM" id="Coils"/>
    </source>
</evidence>
<dbReference type="SUPFAM" id="SSF143120">
    <property type="entry name" value="YefM-like"/>
    <property type="match status" value="1"/>
</dbReference>
<keyword evidence="2" id="KW-0175">Coiled coil</keyword>
<evidence type="ECO:0000313" key="4">
    <source>
        <dbReference type="Proteomes" id="UP000177029"/>
    </source>
</evidence>
<evidence type="ECO:0000313" key="3">
    <source>
        <dbReference type="EMBL" id="OGM90942.1"/>
    </source>
</evidence>
<name>A0A1F8DR75_9BACT</name>
<dbReference type="Proteomes" id="UP000177029">
    <property type="component" value="Unassembled WGS sequence"/>
</dbReference>
<gene>
    <name evidence="3" type="ORF">A2755_01940</name>
</gene>
<dbReference type="AlphaFoldDB" id="A0A1F8DR75"/>
<comment type="caution">
    <text evidence="3">The sequence shown here is derived from an EMBL/GenBank/DDBJ whole genome shotgun (WGS) entry which is preliminary data.</text>
</comment>
<sequence length="70" mass="8245">MTIFSKIKKTLESEDACVISKEGIPLYTVVTYEKYQQLMDKLKKMDEIQKELEEEVKEGEYDIDINKIPL</sequence>
<comment type="similarity">
    <text evidence="1">Belongs to the phD/YefM antitoxin family.</text>
</comment>
<evidence type="ECO:0008006" key="5">
    <source>
        <dbReference type="Google" id="ProtNLM"/>
    </source>
</evidence>
<organism evidence="3 4">
    <name type="scientific">Candidatus Wolfebacteria bacterium RIFCSPHIGHO2_01_FULL_48_22</name>
    <dbReference type="NCBI Taxonomy" id="1802555"/>
    <lineage>
        <taxon>Bacteria</taxon>
        <taxon>Candidatus Wolfeibacteriota</taxon>
    </lineage>
</organism>
<dbReference type="InterPro" id="IPR036165">
    <property type="entry name" value="YefM-like_sf"/>
</dbReference>
<feature type="coiled-coil region" evidence="2">
    <location>
        <begin position="35"/>
        <end position="62"/>
    </location>
</feature>
<dbReference type="EMBL" id="MGIP01000014">
    <property type="protein sequence ID" value="OGM90942.1"/>
    <property type="molecule type" value="Genomic_DNA"/>
</dbReference>
<dbReference type="STRING" id="1802555.A2755_01940"/>
<protein>
    <recommendedName>
        <fullName evidence="5">Antitoxin</fullName>
    </recommendedName>
</protein>
<proteinExistence type="inferred from homology"/>
<evidence type="ECO:0000256" key="1">
    <source>
        <dbReference type="ARBA" id="ARBA00009981"/>
    </source>
</evidence>